<accession>A0A3E2NB71</accession>
<reference evidence="1 2" key="1">
    <citation type="submission" date="2018-07" db="EMBL/GenBank/DDBJ databases">
        <title>New species, Clostridium PI-S10-A1B.</title>
        <authorList>
            <person name="Krishna G."/>
            <person name="Summeta K."/>
            <person name="Shikha S."/>
            <person name="Prabhu P.B."/>
            <person name="Suresh K."/>
        </authorList>
    </citation>
    <scope>NUCLEOTIDE SEQUENCE [LARGE SCALE GENOMIC DNA]</scope>
    <source>
        <strain evidence="1 2">PI-S10-A1B</strain>
    </source>
</reference>
<evidence type="ECO:0000313" key="1">
    <source>
        <dbReference type="EMBL" id="RFZ78232.1"/>
    </source>
</evidence>
<dbReference type="RefSeq" id="WP_117417606.1">
    <property type="nucleotide sequence ID" value="NZ_QOHO01000043.1"/>
</dbReference>
<comment type="caution">
    <text evidence="1">The sequence shown here is derived from an EMBL/GenBank/DDBJ whole genome shotgun (WGS) entry which is preliminary data.</text>
</comment>
<dbReference type="InterPro" id="IPR041025">
    <property type="entry name" value="HNH_repeat"/>
</dbReference>
<organism evidence="1 2">
    <name type="scientific">Lacrimispora amygdalina</name>
    <dbReference type="NCBI Taxonomy" id="253257"/>
    <lineage>
        <taxon>Bacteria</taxon>
        <taxon>Bacillati</taxon>
        <taxon>Bacillota</taxon>
        <taxon>Clostridia</taxon>
        <taxon>Lachnospirales</taxon>
        <taxon>Lachnospiraceae</taxon>
        <taxon>Lacrimispora</taxon>
    </lineage>
</organism>
<name>A0A3E2NB71_9FIRM</name>
<dbReference type="Gene3D" id="3.40.91.30">
    <property type="match status" value="1"/>
</dbReference>
<protein>
    <recommendedName>
        <fullName evidence="3">DUF559 domain-containing protein</fullName>
    </recommendedName>
</protein>
<dbReference type="EMBL" id="QOHO01000043">
    <property type="protein sequence ID" value="RFZ78232.1"/>
    <property type="molecule type" value="Genomic_DNA"/>
</dbReference>
<dbReference type="OrthoDB" id="184570at2"/>
<sequence>MVKSKQGYKLYTNDEIISLIKNWYDKNGKIVIRDLRHKNGLPSVTQVINAFGSFQNCLKEADINVYDKEYLFQRECLTDNEMLINYKKFVEEHLKTNIYLPTNDEVDACDYIQCTSVYIRRFSSFEHINELIGYNQKEFNNSALEKDMLFKYKRACKEHGKSLSSRDITRLSKSNKEYIYSTEAYLNHFGTLHNLQEICGFVKTHPGKGASRLEMIVCLQKLGKLLGRRPTQKDLILYDFMPSCSTYISEFGSFKEALKESGYSKINVLKTKNGVKCRSTYELKFAQMLERYNINFENEMLYSTIIPNFKRKYRFDFVLFIDGQKIYVELFGIEGNLKYEKRKQEKINLCRKYNVPLIDLYQKDIYSKSFKEIYGLLFERINKIVKEVA</sequence>
<evidence type="ECO:0000313" key="2">
    <source>
        <dbReference type="Proteomes" id="UP000260680"/>
    </source>
</evidence>
<dbReference type="Proteomes" id="UP000260680">
    <property type="component" value="Unassembled WGS sequence"/>
</dbReference>
<dbReference type="Pfam" id="PF18780">
    <property type="entry name" value="HNH_repeat"/>
    <property type="match status" value="1"/>
</dbReference>
<dbReference type="AlphaFoldDB" id="A0A3E2NB71"/>
<proteinExistence type="predicted"/>
<gene>
    <name evidence="1" type="ORF">DS742_14030</name>
</gene>
<evidence type="ECO:0008006" key="3">
    <source>
        <dbReference type="Google" id="ProtNLM"/>
    </source>
</evidence>